<organism evidence="2 3">
    <name type="scientific">Raphanus sativus</name>
    <name type="common">Radish</name>
    <name type="synonym">Raphanus raphanistrum var. sativus</name>
    <dbReference type="NCBI Taxonomy" id="3726"/>
    <lineage>
        <taxon>Eukaryota</taxon>
        <taxon>Viridiplantae</taxon>
        <taxon>Streptophyta</taxon>
        <taxon>Embryophyta</taxon>
        <taxon>Tracheophyta</taxon>
        <taxon>Spermatophyta</taxon>
        <taxon>Magnoliopsida</taxon>
        <taxon>eudicotyledons</taxon>
        <taxon>Gunneridae</taxon>
        <taxon>Pentapetalae</taxon>
        <taxon>rosids</taxon>
        <taxon>malvids</taxon>
        <taxon>Brassicales</taxon>
        <taxon>Brassicaceae</taxon>
        <taxon>Brassiceae</taxon>
        <taxon>Raphanus</taxon>
    </lineage>
</organism>
<reference evidence="2" key="1">
    <citation type="journal article" date="2019" name="Database">
        <title>The radish genome database (RadishGD): an integrated information resource for radish genomics.</title>
        <authorList>
            <person name="Yu H.J."/>
            <person name="Baek S."/>
            <person name="Lee Y.J."/>
            <person name="Cho A."/>
            <person name="Mun J.H."/>
        </authorList>
    </citation>
    <scope>NUCLEOTIDE SEQUENCE [LARGE SCALE GENOMIC DNA]</scope>
    <source>
        <strain evidence="2">cv. WK10039</strain>
    </source>
</reference>
<dbReference type="Proteomes" id="UP000504610">
    <property type="component" value="Chromosome 5"/>
</dbReference>
<name>A0A9W3BQW6_RAPSA</name>
<feature type="region of interest" description="Disordered" evidence="1">
    <location>
        <begin position="411"/>
        <end position="472"/>
    </location>
</feature>
<proteinExistence type="predicted"/>
<dbReference type="RefSeq" id="XP_056841691.1">
    <property type="nucleotide sequence ID" value="XM_056985711.1"/>
</dbReference>
<accession>A0A9W3BQW6</accession>
<feature type="compositionally biased region" description="Basic and acidic residues" evidence="1">
    <location>
        <begin position="363"/>
        <end position="373"/>
    </location>
</feature>
<feature type="compositionally biased region" description="Basic and acidic residues" evidence="1">
    <location>
        <begin position="462"/>
        <end position="472"/>
    </location>
</feature>
<evidence type="ECO:0000256" key="1">
    <source>
        <dbReference type="SAM" id="MobiDB-lite"/>
    </source>
</evidence>
<reference evidence="3" key="2">
    <citation type="submission" date="2025-08" db="UniProtKB">
        <authorList>
            <consortium name="RefSeq"/>
        </authorList>
    </citation>
    <scope>IDENTIFICATION</scope>
    <source>
        <tissue evidence="3">Leaf</tissue>
    </source>
</reference>
<dbReference type="OrthoDB" id="1078585at2759"/>
<feature type="region of interest" description="Disordered" evidence="1">
    <location>
        <begin position="355"/>
        <end position="379"/>
    </location>
</feature>
<gene>
    <name evidence="3" type="primary">LOC108858342</name>
</gene>
<dbReference type="KEGG" id="rsz:108858342"/>
<dbReference type="AlphaFoldDB" id="A0A9W3BQW6"/>
<protein>
    <submittedName>
        <fullName evidence="3">Uncharacterized protein LOC108858342</fullName>
    </submittedName>
</protein>
<feature type="compositionally biased region" description="Basic and acidic residues" evidence="1">
    <location>
        <begin position="517"/>
        <end position="530"/>
    </location>
</feature>
<sequence length="530" mass="60526">MDLYEDNIFNDQSLQFSPLRLSPSPEPFTSIMDILQDPVVEETDNVGEEIVGLINNSAINEANLLMSEKSPDLISLPETLTLVQHPLEVDQPLLCSSHGYMQENLPNIQSDLPFLFDQKMLDAFQEPDVFAMKDQQFLYNPHGTLRGNTNGHQQYLINKNTMNHFQEPNDSAMQDHNFGCNPHGFLQENANVELDQQSLFNQNTMNPFQGLNDSTMIGIGQQIEEENSEYAHPLMTQSFELPNHLQEQFSLSLSHSYPSNSRYQNGLVDSYSSIYNQQPHPLVQANRENEALVPRMVTEVARTCPLQNQTSVIPPLSEIPTSSTRTCPLHNQISVTPPLPQIPSSSTRYHQVQLPQIPSSSTRTEKNVQELKNKPSPGLEYPTLKDYAHLFPSTKAFAPIEFNVLWRQQENSPSPFERQHTNGQSRLFERNVFGRRQRNDRSGFNHVESSSAAQRRRTVSPKRSDDLPAVDHGEKRLQNKLYDPLYESLGLKIDPHLRVFFPPKKNEKQKKASNGNRIRDHRPLAKEIRD</sequence>
<feature type="region of interest" description="Disordered" evidence="1">
    <location>
        <begin position="503"/>
        <end position="530"/>
    </location>
</feature>
<keyword evidence="2" id="KW-1185">Reference proteome</keyword>
<evidence type="ECO:0000313" key="2">
    <source>
        <dbReference type="Proteomes" id="UP000504610"/>
    </source>
</evidence>
<dbReference type="GeneID" id="108858342"/>
<evidence type="ECO:0000313" key="3">
    <source>
        <dbReference type="RefSeq" id="XP_056841691.1"/>
    </source>
</evidence>